<feature type="domain" description="HTH tetR-type" evidence="3">
    <location>
        <begin position="15"/>
        <end position="75"/>
    </location>
</feature>
<dbReference type="InterPro" id="IPR009057">
    <property type="entry name" value="Homeodomain-like_sf"/>
</dbReference>
<proteinExistence type="predicted"/>
<dbReference type="SUPFAM" id="SSF48498">
    <property type="entry name" value="Tetracyclin repressor-like, C-terminal domain"/>
    <property type="match status" value="1"/>
</dbReference>
<protein>
    <submittedName>
        <fullName evidence="4">AcrR family transcriptional regulator</fullName>
    </submittedName>
</protein>
<keyword evidence="5" id="KW-1185">Reference proteome</keyword>
<evidence type="ECO:0000256" key="1">
    <source>
        <dbReference type="ARBA" id="ARBA00023125"/>
    </source>
</evidence>
<keyword evidence="1 2" id="KW-0238">DNA-binding</keyword>
<evidence type="ECO:0000256" key="2">
    <source>
        <dbReference type="PROSITE-ProRule" id="PRU00335"/>
    </source>
</evidence>
<comment type="caution">
    <text evidence="4">The sequence shown here is derived from an EMBL/GenBank/DDBJ whole genome shotgun (WGS) entry which is preliminary data.</text>
</comment>
<dbReference type="Pfam" id="PF17937">
    <property type="entry name" value="TetR_C_28"/>
    <property type="match status" value="1"/>
</dbReference>
<name>A0A7Y9XKN4_9GAMM</name>
<dbReference type="AlphaFoldDB" id="A0A7Y9XKN4"/>
<evidence type="ECO:0000259" key="3">
    <source>
        <dbReference type="PROSITE" id="PS50977"/>
    </source>
</evidence>
<evidence type="ECO:0000313" key="5">
    <source>
        <dbReference type="Proteomes" id="UP000578688"/>
    </source>
</evidence>
<dbReference type="InterPro" id="IPR041479">
    <property type="entry name" value="TetR_CgmR_C"/>
</dbReference>
<dbReference type="PROSITE" id="PS50977">
    <property type="entry name" value="HTH_TETR_2"/>
    <property type="match status" value="1"/>
</dbReference>
<dbReference type="EMBL" id="JACBYV010000001">
    <property type="protein sequence ID" value="NYH73120.1"/>
    <property type="molecule type" value="Genomic_DNA"/>
</dbReference>
<dbReference type="PANTHER" id="PTHR30055:SF148">
    <property type="entry name" value="TETR-FAMILY TRANSCRIPTIONAL REGULATOR"/>
    <property type="match status" value="1"/>
</dbReference>
<gene>
    <name evidence="4" type="ORF">FHR27_001730</name>
</gene>
<dbReference type="Proteomes" id="UP000578688">
    <property type="component" value="Unassembled WGS sequence"/>
</dbReference>
<dbReference type="InterPro" id="IPR036271">
    <property type="entry name" value="Tet_transcr_reg_TetR-rel_C_sf"/>
</dbReference>
<dbReference type="GO" id="GO:0003700">
    <property type="term" value="F:DNA-binding transcription factor activity"/>
    <property type="evidence" value="ECO:0007669"/>
    <property type="project" value="TreeGrafter"/>
</dbReference>
<dbReference type="PANTHER" id="PTHR30055">
    <property type="entry name" value="HTH-TYPE TRANSCRIPTIONAL REGULATOR RUTR"/>
    <property type="match status" value="1"/>
</dbReference>
<dbReference type="InterPro" id="IPR050109">
    <property type="entry name" value="HTH-type_TetR-like_transc_reg"/>
</dbReference>
<feature type="DNA-binding region" description="H-T-H motif" evidence="2">
    <location>
        <begin position="38"/>
        <end position="57"/>
    </location>
</feature>
<dbReference type="RefSeq" id="WP_218878467.1">
    <property type="nucleotide sequence ID" value="NZ_JACBYV010000001.1"/>
</dbReference>
<reference evidence="4 5" key="1">
    <citation type="submission" date="2020-07" db="EMBL/GenBank/DDBJ databases">
        <title>Genomic analyses of the natural microbiome of Caenorhabditis elegans.</title>
        <authorList>
            <person name="Samuel B."/>
        </authorList>
    </citation>
    <scope>NUCLEOTIDE SEQUENCE [LARGE SCALE GENOMIC DNA]</scope>
    <source>
        <strain evidence="4 5">BIGb0408</strain>
    </source>
</reference>
<organism evidence="4 5">
    <name type="scientific">Phytopseudomonas flavescens</name>
    <dbReference type="NCBI Taxonomy" id="29435"/>
    <lineage>
        <taxon>Bacteria</taxon>
        <taxon>Pseudomonadati</taxon>
        <taxon>Pseudomonadota</taxon>
        <taxon>Gammaproteobacteria</taxon>
        <taxon>Pseudomonadales</taxon>
        <taxon>Pseudomonadaceae</taxon>
        <taxon>Phytopseudomonas</taxon>
    </lineage>
</organism>
<dbReference type="GO" id="GO:0000976">
    <property type="term" value="F:transcription cis-regulatory region binding"/>
    <property type="evidence" value="ECO:0007669"/>
    <property type="project" value="TreeGrafter"/>
</dbReference>
<sequence length="196" mass="21515">MSNMVSPYKRKKAPELVRRALLDSAARLAVEGGLAAVTVQAVSQAAGVTKGGFLHHFPSKQSLIASVFQEMLEAIDEILDAKIATDTDRYGTFTRAYVQAVFETESNAESGPWAALSMTWLTDSGLRALWADWFQQRLNRHRDTDNDISLTAVRMAADGIWLAELAGVVIEDRNLLHARLVESTRAGKSIVLSEVN</sequence>
<accession>A0A7Y9XKN4</accession>
<dbReference type="InterPro" id="IPR001647">
    <property type="entry name" value="HTH_TetR"/>
</dbReference>
<dbReference type="Pfam" id="PF00440">
    <property type="entry name" value="TetR_N"/>
    <property type="match status" value="1"/>
</dbReference>
<dbReference type="Gene3D" id="1.10.357.10">
    <property type="entry name" value="Tetracycline Repressor, domain 2"/>
    <property type="match status" value="1"/>
</dbReference>
<dbReference type="SUPFAM" id="SSF46689">
    <property type="entry name" value="Homeodomain-like"/>
    <property type="match status" value="1"/>
</dbReference>
<evidence type="ECO:0000313" key="4">
    <source>
        <dbReference type="EMBL" id="NYH73120.1"/>
    </source>
</evidence>
<dbReference type="PRINTS" id="PR00455">
    <property type="entry name" value="HTHTETR"/>
</dbReference>